<proteinExistence type="predicted"/>
<sequence length="233" mass="24422">MNSTFGAVIRKVSCGLLVTAAIGPVACNFGLDNDDDCDSEYIPGTWSPSGGASVVRDDGTVVDGHLSFDARQLGGVGTFTLDSNDGRGCNRPPASGDTNNGGGGFGDAGRADASRDAATDARATDSGAGSTCQEYKYSWLLITWTDGPGALFDVWVCPTSDAWFAADDYDAKGHPQSCRDTRSIRTPVTHRSVRGLADRSTNRLRLLANTHDVNIDASASYVSGPPMSNCYGH</sequence>
<evidence type="ECO:0000256" key="1">
    <source>
        <dbReference type="SAM" id="MobiDB-lite"/>
    </source>
</evidence>
<keyword evidence="3" id="KW-1185">Reference proteome</keyword>
<dbReference type="RefSeq" id="WP_394835851.1">
    <property type="nucleotide sequence ID" value="NZ_CP089929.1"/>
</dbReference>
<feature type="compositionally biased region" description="Basic and acidic residues" evidence="1">
    <location>
        <begin position="109"/>
        <end position="123"/>
    </location>
</feature>
<evidence type="ECO:0000313" key="2">
    <source>
        <dbReference type="EMBL" id="WXB06201.1"/>
    </source>
</evidence>
<evidence type="ECO:0000313" key="3">
    <source>
        <dbReference type="Proteomes" id="UP001374803"/>
    </source>
</evidence>
<accession>A0ABZ2L5H8</accession>
<feature type="region of interest" description="Disordered" evidence="1">
    <location>
        <begin position="84"/>
        <end position="129"/>
    </location>
</feature>
<organism evidence="2 3">
    <name type="scientific">Pendulispora rubella</name>
    <dbReference type="NCBI Taxonomy" id="2741070"/>
    <lineage>
        <taxon>Bacteria</taxon>
        <taxon>Pseudomonadati</taxon>
        <taxon>Myxococcota</taxon>
        <taxon>Myxococcia</taxon>
        <taxon>Myxococcales</taxon>
        <taxon>Sorangiineae</taxon>
        <taxon>Pendulisporaceae</taxon>
        <taxon>Pendulispora</taxon>
    </lineage>
</organism>
<reference evidence="2" key="1">
    <citation type="submission" date="2021-12" db="EMBL/GenBank/DDBJ databases">
        <title>Discovery of the Pendulisporaceae a myxobacterial family with distinct sporulation behavior and unique specialized metabolism.</title>
        <authorList>
            <person name="Garcia R."/>
            <person name="Popoff A."/>
            <person name="Bader C.D."/>
            <person name="Loehr J."/>
            <person name="Walesch S."/>
            <person name="Walt C."/>
            <person name="Boldt J."/>
            <person name="Bunk B."/>
            <person name="Haeckl F.J.F.P.J."/>
            <person name="Gunesch A.P."/>
            <person name="Birkelbach J."/>
            <person name="Nuebel U."/>
            <person name="Pietschmann T."/>
            <person name="Bach T."/>
            <person name="Mueller R."/>
        </authorList>
    </citation>
    <scope>NUCLEOTIDE SEQUENCE</scope>
    <source>
        <strain evidence="2">MSr11367</strain>
    </source>
</reference>
<name>A0ABZ2L5H8_9BACT</name>
<gene>
    <name evidence="2" type="ORF">LVJ94_02940</name>
</gene>
<dbReference type="Proteomes" id="UP001374803">
    <property type="component" value="Chromosome"/>
</dbReference>
<dbReference type="EMBL" id="CP089983">
    <property type="protein sequence ID" value="WXB06201.1"/>
    <property type="molecule type" value="Genomic_DNA"/>
</dbReference>
<protein>
    <submittedName>
        <fullName evidence="2">Uncharacterized protein</fullName>
    </submittedName>
</protein>